<dbReference type="RefSeq" id="XP_056550596.1">
    <property type="nucleotide sequence ID" value="XM_056704636.1"/>
</dbReference>
<organism evidence="1 2">
    <name type="scientific">Penicillium cataractarum</name>
    <dbReference type="NCBI Taxonomy" id="2100454"/>
    <lineage>
        <taxon>Eukaryota</taxon>
        <taxon>Fungi</taxon>
        <taxon>Dikarya</taxon>
        <taxon>Ascomycota</taxon>
        <taxon>Pezizomycotina</taxon>
        <taxon>Eurotiomycetes</taxon>
        <taxon>Eurotiomycetidae</taxon>
        <taxon>Eurotiales</taxon>
        <taxon>Aspergillaceae</taxon>
        <taxon>Penicillium</taxon>
    </lineage>
</organism>
<name>A0A9W9RGW3_9EURO</name>
<dbReference type="EMBL" id="JAPZBS010000009">
    <property type="protein sequence ID" value="KAJ5359310.1"/>
    <property type="molecule type" value="Genomic_DNA"/>
</dbReference>
<evidence type="ECO:0000313" key="2">
    <source>
        <dbReference type="Proteomes" id="UP001147782"/>
    </source>
</evidence>
<sequence length="72" mass="7813">MTQSNYLESLVPWKPMTPHEAVIGPGGSGPIAWPQGIDHDLVKSQPRVNLGRSRFSTDPFGFVDGGFGGNFR</sequence>
<protein>
    <submittedName>
        <fullName evidence="1">Uncharacterized protein</fullName>
    </submittedName>
</protein>
<keyword evidence="2" id="KW-1185">Reference proteome</keyword>
<comment type="caution">
    <text evidence="1">The sequence shown here is derived from an EMBL/GenBank/DDBJ whole genome shotgun (WGS) entry which is preliminary data.</text>
</comment>
<proteinExistence type="predicted"/>
<reference evidence="1" key="1">
    <citation type="submission" date="2022-11" db="EMBL/GenBank/DDBJ databases">
        <authorList>
            <person name="Petersen C."/>
        </authorList>
    </citation>
    <scope>NUCLEOTIDE SEQUENCE</scope>
    <source>
        <strain evidence="1">IBT 29864</strain>
    </source>
</reference>
<dbReference type="Proteomes" id="UP001147782">
    <property type="component" value="Unassembled WGS sequence"/>
</dbReference>
<reference evidence="1" key="2">
    <citation type="journal article" date="2023" name="IMA Fungus">
        <title>Comparative genomic study of the Penicillium genus elucidates a diverse pangenome and 15 lateral gene transfer events.</title>
        <authorList>
            <person name="Petersen C."/>
            <person name="Sorensen T."/>
            <person name="Nielsen M.R."/>
            <person name="Sondergaard T.E."/>
            <person name="Sorensen J.L."/>
            <person name="Fitzpatrick D.A."/>
            <person name="Frisvad J.C."/>
            <person name="Nielsen K.L."/>
        </authorList>
    </citation>
    <scope>NUCLEOTIDE SEQUENCE</scope>
    <source>
        <strain evidence="1">IBT 29864</strain>
    </source>
</reference>
<accession>A0A9W9RGW3</accession>
<gene>
    <name evidence="1" type="ORF">N7496_011723</name>
</gene>
<dbReference type="GeneID" id="81443815"/>
<evidence type="ECO:0000313" key="1">
    <source>
        <dbReference type="EMBL" id="KAJ5359310.1"/>
    </source>
</evidence>
<dbReference type="AlphaFoldDB" id="A0A9W9RGW3"/>